<comment type="caution">
    <text evidence="2">The sequence shown here is derived from an EMBL/GenBank/DDBJ whole genome shotgun (WGS) entry which is preliminary data.</text>
</comment>
<dbReference type="EMBL" id="AZHB01000003">
    <property type="protein sequence ID" value="OAA71341.1"/>
    <property type="molecule type" value="Genomic_DNA"/>
</dbReference>
<dbReference type="AlphaFoldDB" id="A0A168CGD5"/>
<evidence type="ECO:0000313" key="2">
    <source>
        <dbReference type="EMBL" id="OAA71341.1"/>
    </source>
</evidence>
<reference evidence="2 3" key="1">
    <citation type="journal article" date="2016" name="Genome Biol. Evol.">
        <title>Divergent and convergent evolution of fungal pathogenicity.</title>
        <authorList>
            <person name="Shang Y."/>
            <person name="Xiao G."/>
            <person name="Zheng P."/>
            <person name="Cen K."/>
            <person name="Zhan S."/>
            <person name="Wang C."/>
        </authorList>
    </citation>
    <scope>NUCLEOTIDE SEQUENCE [LARGE SCALE GENOMIC DNA]</scope>
    <source>
        <strain evidence="2 3">ARSEF 2679</strain>
    </source>
</reference>
<dbReference type="PANTHER" id="PTHR33119:SF1">
    <property type="entry name" value="FE2OG DIOXYGENASE DOMAIN-CONTAINING PROTEIN"/>
    <property type="match status" value="1"/>
</dbReference>
<dbReference type="Pfam" id="PF14033">
    <property type="entry name" value="DUF4246"/>
    <property type="match status" value="1"/>
</dbReference>
<proteinExistence type="predicted"/>
<sequence>MAKTSDQSGRKDYRRLYGNHPLAAKGSTWFNATHPLAQPEPRPYEKEESITAEKLRYFNFFPAGEPGRPEELGWSADRIQPTYDGGTWHVEGQLNEHICATAIYYYDSENVTPSHLAFRTRADRESLMMDLSYEQDDYESIAATLGINAQGDTLQELGKFLTRQGRLLAFPNVYQHWVGPSELKDKSKPGHRKVLALFLVDRKILVISTACAPPQQAHWLSGNDGNVPKEWPISLEEAKQTRLELMDERTAVESAADEALRDDQWNFCEH</sequence>
<feature type="domain" description="DUF4246" evidence="1">
    <location>
        <begin position="80"/>
        <end position="221"/>
    </location>
</feature>
<name>A0A168CGD5_CORFA</name>
<dbReference type="OrthoDB" id="415532at2759"/>
<dbReference type="PANTHER" id="PTHR33119">
    <property type="entry name" value="IFI3P"/>
    <property type="match status" value="1"/>
</dbReference>
<accession>A0A168CGD5</accession>
<dbReference type="RefSeq" id="XP_018707222.1">
    <property type="nucleotide sequence ID" value="XM_018845499.1"/>
</dbReference>
<keyword evidence="3" id="KW-1185">Reference proteome</keyword>
<dbReference type="InterPro" id="IPR025340">
    <property type="entry name" value="DUF4246"/>
</dbReference>
<protein>
    <recommendedName>
        <fullName evidence="1">DUF4246 domain-containing protein</fullName>
    </recommendedName>
</protein>
<gene>
    <name evidence="2" type="ORF">ISF_01892</name>
</gene>
<evidence type="ECO:0000259" key="1">
    <source>
        <dbReference type="Pfam" id="PF14033"/>
    </source>
</evidence>
<dbReference type="GeneID" id="30018184"/>
<dbReference type="Proteomes" id="UP000076744">
    <property type="component" value="Unassembled WGS sequence"/>
</dbReference>
<organism evidence="2 3">
    <name type="scientific">Cordyceps fumosorosea (strain ARSEF 2679)</name>
    <name type="common">Isaria fumosorosea</name>
    <dbReference type="NCBI Taxonomy" id="1081104"/>
    <lineage>
        <taxon>Eukaryota</taxon>
        <taxon>Fungi</taxon>
        <taxon>Dikarya</taxon>
        <taxon>Ascomycota</taxon>
        <taxon>Pezizomycotina</taxon>
        <taxon>Sordariomycetes</taxon>
        <taxon>Hypocreomycetidae</taxon>
        <taxon>Hypocreales</taxon>
        <taxon>Cordycipitaceae</taxon>
        <taxon>Cordyceps</taxon>
    </lineage>
</organism>
<dbReference type="InterPro" id="IPR049192">
    <property type="entry name" value="DUF4246_C"/>
</dbReference>
<evidence type="ECO:0000313" key="3">
    <source>
        <dbReference type="Proteomes" id="UP000076744"/>
    </source>
</evidence>